<dbReference type="PROSITE" id="PS50011">
    <property type="entry name" value="PROTEIN_KINASE_DOM"/>
    <property type="match status" value="1"/>
</dbReference>
<dbReference type="InterPro" id="IPR011009">
    <property type="entry name" value="Kinase-like_dom_sf"/>
</dbReference>
<dbReference type="PROSITE" id="PS50125">
    <property type="entry name" value="GUANYLATE_CYCLASE_2"/>
    <property type="match status" value="1"/>
</dbReference>
<keyword evidence="10" id="KW-0325">Glycoprotein</keyword>
<keyword evidence="4 17" id="KW-0732">Signal</keyword>
<evidence type="ECO:0000256" key="1">
    <source>
        <dbReference type="ARBA" id="ARBA00004479"/>
    </source>
</evidence>
<evidence type="ECO:0000256" key="2">
    <source>
        <dbReference type="ARBA" id="ARBA00012202"/>
    </source>
</evidence>
<feature type="signal peptide" evidence="17">
    <location>
        <begin position="1"/>
        <end position="21"/>
    </location>
</feature>
<sequence>MARWSGTRTLLLVFLVQLSAPASLRDQPGAERERPNITLAVILPQSNTEYPWAWPRIGPAIDRAVRTVNANATLLPDHHLTYAFKSSEDKAGICSELAASLMAVDLKLAHNPWAFIGPGCSYTSSPVGLFTTHWDIPMVTAGAPGHGLLRQRLPIRHQHGPTHMKLGRSPCTSASTSWRQHVMLIFSDKKMDDRPYYFAMEGLYMELKHTNITLAERVFEEDPALVDYAQILADIRNEGRVIFVCCKPDIFRRLMVQFRREDLPHHHYVFFYIDVFGFGLRAGRPWYRGDQDDAAAREAFQSVKILTYREPENLEYQQFLSTLKTDAKLMFNYTIQDSLMNIIAGGFYDSVMLYAQVLNETMATAGDRPAGKLVNARMWNRTFHGVTGKVHLDKNGDRETEFALWDMTDGDSHMFQVHTHPHISEHLRMVPGTIVRWLGGVCPPDVPVCGFKNDNPACLTSEWRNGDEPSEEVKRVPSSLSIPPSPTETVTIHQMVSIILFFIFTMTLTVAVFIYRRMKLEKELVAQLWRVSWDDIQMSNFDKVLRSGSKLTLSLRGSNYGSLMTRDGNLQVFAKTGYYKVSSSPVTMTTLSRRQRPTCLPFQGNIVAIKYTNRKRVELNRKVLFELKHMRDVQNEHLTRFVGACIDPPNTCILTEYCSRGSLQDILENDSITLDWMFKFSLINDIVKGMLFLHNSVILSHGKLKSSNCVVDNRFVLKVTDYGLSSLRSEGPSGRDAHAYYAQRLWLAPELLRMEAPPPRGTQKGDVYSFGIILQEVALRRGAFYLEGEALSPKGDLGGRRGLCTPRSSSSSGVSHTFLENPPHSEIVDRVVLGEWPCLRPSVDPQAHSPELGQVMQRCWAEEPTERPEFSQIRLLLRNTTESRTNILDNLLSRMEQYANNLEELVEERTQAYHEEKRKAEALLYQILPHSVAEQLKRGETVQAEAFDSVTIYFSDIVGFTAISAESTPLEVVTLLNDLYTCFDAIIDNFNVYKVETIGDAYMVVSGLPVRNGALHAPEIARMALALLDAVRTFQIRHRPEEQLKLRIGIHSGPVCAGVVGLKMPRYCLFGDTVNTSSRMESSGEALKIHVSAATGDILQDFGGFRLQLRGGHPGEGQRNHDHLLAAG</sequence>
<name>Q4SW10_TETNG</name>
<dbReference type="Pfam" id="PF01094">
    <property type="entry name" value="ANF_receptor"/>
    <property type="match status" value="1"/>
</dbReference>
<keyword evidence="9" id="KW-0675">Receptor</keyword>
<keyword evidence="11 13" id="KW-0456">Lyase</keyword>
<dbReference type="FunFam" id="3.40.50.2300:FF:000101">
    <property type="entry name" value="Guanylate cyclase"/>
    <property type="match status" value="1"/>
</dbReference>
<dbReference type="Gene3D" id="3.30.70.1230">
    <property type="entry name" value="Nucleotide cyclase"/>
    <property type="match status" value="1"/>
</dbReference>
<comment type="caution">
    <text evidence="20">The sequence shown here is derived from an EMBL/GenBank/DDBJ whole genome shotgun (WGS) entry which is preliminary data.</text>
</comment>
<dbReference type="GO" id="GO:0007168">
    <property type="term" value="P:receptor guanylyl cyclase signaling pathway"/>
    <property type="evidence" value="ECO:0007669"/>
    <property type="project" value="TreeGrafter"/>
</dbReference>
<dbReference type="InterPro" id="IPR000719">
    <property type="entry name" value="Prot_kinase_dom"/>
</dbReference>
<dbReference type="Pfam" id="PF07714">
    <property type="entry name" value="PK_Tyr_Ser-Thr"/>
    <property type="match status" value="1"/>
</dbReference>
<dbReference type="InterPro" id="IPR018297">
    <property type="entry name" value="A/G_cyclase_CS"/>
</dbReference>
<dbReference type="GO" id="GO:0004672">
    <property type="term" value="F:protein kinase activity"/>
    <property type="evidence" value="ECO:0007669"/>
    <property type="project" value="InterPro"/>
</dbReference>
<evidence type="ECO:0000256" key="4">
    <source>
        <dbReference type="ARBA" id="ARBA00022729"/>
    </source>
</evidence>
<evidence type="ECO:0000256" key="5">
    <source>
        <dbReference type="ARBA" id="ARBA00022741"/>
    </source>
</evidence>
<reference evidence="20" key="2">
    <citation type="submission" date="2004-02" db="EMBL/GenBank/DDBJ databases">
        <authorList>
            <consortium name="Genoscope"/>
            <consortium name="Whitehead Institute Centre for Genome Research"/>
        </authorList>
    </citation>
    <scope>NUCLEOTIDE SEQUENCE</scope>
</reference>
<dbReference type="SUPFAM" id="SSF53822">
    <property type="entry name" value="Periplasmic binding protein-like I"/>
    <property type="match status" value="1"/>
</dbReference>
<evidence type="ECO:0000259" key="19">
    <source>
        <dbReference type="PROSITE" id="PS50125"/>
    </source>
</evidence>
<feature type="domain" description="Protein kinase" evidence="18">
    <location>
        <begin position="570"/>
        <end position="877"/>
    </location>
</feature>
<evidence type="ECO:0000256" key="8">
    <source>
        <dbReference type="ARBA" id="ARBA00023136"/>
    </source>
</evidence>
<dbReference type="SUPFAM" id="SSF56112">
    <property type="entry name" value="Protein kinase-like (PK-like)"/>
    <property type="match status" value="1"/>
</dbReference>
<gene>
    <name evidence="20" type="ORF">GSTENG00011703001</name>
</gene>
<dbReference type="KEGG" id="tng:GSTEN00011703G001"/>
<evidence type="ECO:0000256" key="3">
    <source>
        <dbReference type="ARBA" id="ARBA00022692"/>
    </source>
</evidence>
<dbReference type="GO" id="GO:0001653">
    <property type="term" value="F:peptide receptor activity"/>
    <property type="evidence" value="ECO:0007669"/>
    <property type="project" value="TreeGrafter"/>
</dbReference>
<dbReference type="EC" id="4.6.1.2" evidence="2 14"/>
<dbReference type="AlphaFoldDB" id="Q4SW10"/>
<dbReference type="CDD" id="cd14042">
    <property type="entry name" value="PK_GC-A_B"/>
    <property type="match status" value="1"/>
</dbReference>
<comment type="subcellular location">
    <subcellularLocation>
        <location evidence="1">Membrane</location>
        <topology evidence="1">Single-pass type I membrane protein</topology>
    </subcellularLocation>
</comment>
<keyword evidence="5" id="KW-0547">Nucleotide-binding</keyword>
<proteinExistence type="inferred from homology"/>
<comment type="catalytic activity">
    <reaction evidence="14">
        <text>GTP = 3',5'-cyclic GMP + diphosphate</text>
        <dbReference type="Rhea" id="RHEA:13665"/>
        <dbReference type="ChEBI" id="CHEBI:33019"/>
        <dbReference type="ChEBI" id="CHEBI:37565"/>
        <dbReference type="ChEBI" id="CHEBI:57746"/>
        <dbReference type="EC" id="4.6.1.2"/>
    </reaction>
</comment>
<dbReference type="InterPro" id="IPR001245">
    <property type="entry name" value="Ser-Thr/Tyr_kinase_cat_dom"/>
</dbReference>
<evidence type="ECO:0000256" key="6">
    <source>
        <dbReference type="ARBA" id="ARBA00022989"/>
    </source>
</evidence>
<organism evidence="20">
    <name type="scientific">Tetraodon nigroviridis</name>
    <name type="common">Spotted green pufferfish</name>
    <name type="synonym">Chelonodon nigroviridis</name>
    <dbReference type="NCBI Taxonomy" id="99883"/>
    <lineage>
        <taxon>Eukaryota</taxon>
        <taxon>Metazoa</taxon>
        <taxon>Chordata</taxon>
        <taxon>Craniata</taxon>
        <taxon>Vertebrata</taxon>
        <taxon>Euteleostomi</taxon>
        <taxon>Actinopterygii</taxon>
        <taxon>Neopterygii</taxon>
        <taxon>Teleostei</taxon>
        <taxon>Neoteleostei</taxon>
        <taxon>Acanthomorphata</taxon>
        <taxon>Eupercaria</taxon>
        <taxon>Tetraodontiformes</taxon>
        <taxon>Tetradontoidea</taxon>
        <taxon>Tetraodontidae</taxon>
        <taxon>Tetraodon</taxon>
    </lineage>
</organism>
<feature type="domain" description="Guanylate cyclase" evidence="19">
    <location>
        <begin position="951"/>
        <end position="1081"/>
    </location>
</feature>
<dbReference type="EMBL" id="CAAE01013694">
    <property type="protein sequence ID" value="CAF95172.1"/>
    <property type="molecule type" value="Genomic_DNA"/>
</dbReference>
<dbReference type="InterPro" id="IPR028082">
    <property type="entry name" value="Peripla_BP_I"/>
</dbReference>
<keyword evidence="7" id="KW-0342">GTP-binding</keyword>
<dbReference type="PANTHER" id="PTHR11920">
    <property type="entry name" value="GUANYLYL CYCLASE"/>
    <property type="match status" value="1"/>
</dbReference>
<feature type="chain" id="PRO_5004244277" description="Guanylate cyclase" evidence="17">
    <location>
        <begin position="22"/>
        <end position="1128"/>
    </location>
</feature>
<evidence type="ECO:0000313" key="20">
    <source>
        <dbReference type="EMBL" id="CAF95172.1"/>
    </source>
</evidence>
<evidence type="ECO:0000256" key="9">
    <source>
        <dbReference type="ARBA" id="ARBA00023170"/>
    </source>
</evidence>
<dbReference type="PANTHER" id="PTHR11920:SF483">
    <property type="entry name" value="GUANYLATE CYCLASE"/>
    <property type="match status" value="1"/>
</dbReference>
<dbReference type="InterPro" id="IPR001170">
    <property type="entry name" value="ANPR/GUC"/>
</dbReference>
<evidence type="ECO:0000256" key="16">
    <source>
        <dbReference type="SAM" id="Phobius"/>
    </source>
</evidence>
<dbReference type="SMART" id="SM00044">
    <property type="entry name" value="CYCc"/>
    <property type="match status" value="1"/>
</dbReference>
<feature type="transmembrane region" description="Helical" evidence="16">
    <location>
        <begin position="495"/>
        <end position="515"/>
    </location>
</feature>
<dbReference type="Gene3D" id="3.40.50.2300">
    <property type="match status" value="2"/>
</dbReference>
<evidence type="ECO:0000256" key="15">
    <source>
        <dbReference type="SAM" id="Coils"/>
    </source>
</evidence>
<evidence type="ECO:0000256" key="10">
    <source>
        <dbReference type="ARBA" id="ARBA00023180"/>
    </source>
</evidence>
<dbReference type="Gene3D" id="1.10.510.10">
    <property type="entry name" value="Transferase(Phosphotransferase) domain 1"/>
    <property type="match status" value="1"/>
</dbReference>
<dbReference type="GO" id="GO:0005524">
    <property type="term" value="F:ATP binding"/>
    <property type="evidence" value="ECO:0007669"/>
    <property type="project" value="InterPro"/>
</dbReference>
<reference evidence="20" key="1">
    <citation type="journal article" date="2004" name="Nature">
        <title>Genome duplication in the teleost fish Tetraodon nigroviridis reveals the early vertebrate proto-karyotype.</title>
        <authorList>
            <person name="Jaillon O."/>
            <person name="Aury J.-M."/>
            <person name="Brunet F."/>
            <person name="Petit J.-L."/>
            <person name="Stange-Thomann N."/>
            <person name="Mauceli E."/>
            <person name="Bouneau L."/>
            <person name="Fischer C."/>
            <person name="Ozouf-Costaz C."/>
            <person name="Bernot A."/>
            <person name="Nicaud S."/>
            <person name="Jaffe D."/>
            <person name="Fisher S."/>
            <person name="Lutfalla G."/>
            <person name="Dossat C."/>
            <person name="Segurens B."/>
            <person name="Dasilva C."/>
            <person name="Salanoubat M."/>
            <person name="Levy M."/>
            <person name="Boudet N."/>
            <person name="Castellano S."/>
            <person name="Anthouard V."/>
            <person name="Jubin C."/>
            <person name="Castelli V."/>
            <person name="Katinka M."/>
            <person name="Vacherie B."/>
            <person name="Biemont C."/>
            <person name="Skalli Z."/>
            <person name="Cattolico L."/>
            <person name="Poulain J."/>
            <person name="De Berardinis V."/>
            <person name="Cruaud C."/>
            <person name="Duprat S."/>
            <person name="Brottier P."/>
            <person name="Coutanceau J.-P."/>
            <person name="Gouzy J."/>
            <person name="Parra G."/>
            <person name="Lardier G."/>
            <person name="Chapple C."/>
            <person name="McKernan K.J."/>
            <person name="McEwan P."/>
            <person name="Bosak S."/>
            <person name="Kellis M."/>
            <person name="Volff J.-N."/>
            <person name="Guigo R."/>
            <person name="Zody M.C."/>
            <person name="Mesirov J."/>
            <person name="Lindblad-Toh K."/>
            <person name="Birren B."/>
            <person name="Nusbaum C."/>
            <person name="Kahn D."/>
            <person name="Robinson-Rechavi M."/>
            <person name="Laudet V."/>
            <person name="Schachter V."/>
            <person name="Quetier F."/>
            <person name="Saurin W."/>
            <person name="Scarpelli C."/>
            <person name="Wincker P."/>
            <person name="Lander E.S."/>
            <person name="Weissenbach J."/>
            <person name="Roest Crollius H."/>
        </authorList>
    </citation>
    <scope>NUCLEOTIDE SEQUENCE [LARGE SCALE GENOMIC DNA]</scope>
</reference>
<dbReference type="Gene3D" id="6.10.250.780">
    <property type="match status" value="1"/>
</dbReference>
<feature type="coiled-coil region" evidence="15">
    <location>
        <begin position="888"/>
        <end position="919"/>
    </location>
</feature>
<keyword evidence="3 16" id="KW-0812">Transmembrane</keyword>
<evidence type="ECO:0000256" key="12">
    <source>
        <dbReference type="ARBA" id="ARBA00023293"/>
    </source>
</evidence>
<dbReference type="GO" id="GO:0005886">
    <property type="term" value="C:plasma membrane"/>
    <property type="evidence" value="ECO:0007669"/>
    <property type="project" value="TreeGrafter"/>
</dbReference>
<dbReference type="PRINTS" id="PR00255">
    <property type="entry name" value="NATPEPTIDER"/>
</dbReference>
<dbReference type="GO" id="GO:0004383">
    <property type="term" value="F:guanylate cyclase activity"/>
    <property type="evidence" value="ECO:0007669"/>
    <property type="project" value="UniProtKB-EC"/>
</dbReference>
<evidence type="ECO:0000256" key="11">
    <source>
        <dbReference type="ARBA" id="ARBA00023239"/>
    </source>
</evidence>
<dbReference type="GO" id="GO:0004016">
    <property type="term" value="F:adenylate cyclase activity"/>
    <property type="evidence" value="ECO:0007669"/>
    <property type="project" value="TreeGrafter"/>
</dbReference>
<keyword evidence="12 14" id="KW-0141">cGMP biosynthesis</keyword>
<dbReference type="InterPro" id="IPR001828">
    <property type="entry name" value="ANF_lig-bd_rcpt"/>
</dbReference>
<comment type="similarity">
    <text evidence="13">Belongs to the adenylyl cyclase class-4/guanylyl cyclase family.</text>
</comment>
<dbReference type="SUPFAM" id="SSF55073">
    <property type="entry name" value="Nucleotide cyclase"/>
    <property type="match status" value="1"/>
</dbReference>
<dbReference type="GO" id="GO:0005525">
    <property type="term" value="F:GTP binding"/>
    <property type="evidence" value="ECO:0007669"/>
    <property type="project" value="UniProtKB-KW"/>
</dbReference>
<keyword evidence="8 16" id="KW-0472">Membrane</keyword>
<dbReference type="Pfam" id="PF00211">
    <property type="entry name" value="Guanylate_cyc"/>
    <property type="match status" value="1"/>
</dbReference>
<dbReference type="InterPro" id="IPR029787">
    <property type="entry name" value="Nucleotide_cyclase"/>
</dbReference>
<evidence type="ECO:0000256" key="14">
    <source>
        <dbReference type="RuleBase" id="RU003431"/>
    </source>
</evidence>
<dbReference type="PROSITE" id="PS00452">
    <property type="entry name" value="GUANYLATE_CYCLASE_1"/>
    <property type="match status" value="1"/>
</dbReference>
<dbReference type="InterPro" id="IPR001054">
    <property type="entry name" value="A/G_cyclase"/>
</dbReference>
<protein>
    <recommendedName>
        <fullName evidence="2 14">Guanylate cyclase</fullName>
        <ecNumber evidence="2 14">4.6.1.2</ecNumber>
    </recommendedName>
</protein>
<evidence type="ECO:0000256" key="17">
    <source>
        <dbReference type="SAM" id="SignalP"/>
    </source>
</evidence>
<dbReference type="InterPro" id="IPR050401">
    <property type="entry name" value="Cyclic_nucleotide_synthase"/>
</dbReference>
<evidence type="ECO:0000256" key="13">
    <source>
        <dbReference type="RuleBase" id="RU000405"/>
    </source>
</evidence>
<evidence type="ECO:0000259" key="18">
    <source>
        <dbReference type="PROSITE" id="PS50011"/>
    </source>
</evidence>
<evidence type="ECO:0000256" key="7">
    <source>
        <dbReference type="ARBA" id="ARBA00023134"/>
    </source>
</evidence>
<keyword evidence="6 16" id="KW-1133">Transmembrane helix</keyword>
<dbReference type="GO" id="GO:0035556">
    <property type="term" value="P:intracellular signal transduction"/>
    <property type="evidence" value="ECO:0007669"/>
    <property type="project" value="InterPro"/>
</dbReference>
<dbReference type="FunFam" id="3.30.70.1230:FF:000004">
    <property type="entry name" value="Guanylate cyclase"/>
    <property type="match status" value="1"/>
</dbReference>
<accession>Q4SW10</accession>
<dbReference type="CDD" id="cd07302">
    <property type="entry name" value="CHD"/>
    <property type="match status" value="1"/>
</dbReference>
<keyword evidence="15" id="KW-0175">Coiled coil</keyword>
<dbReference type="OrthoDB" id="1890790at2759"/>